<comment type="function">
    <text evidence="2 7">Converts N-acetylmannosamine-6-phosphate (ManNAc-6-P) to N-acetylglucosamine-6-phosphate (GlcNAc-6-P).</text>
</comment>
<dbReference type="PANTHER" id="PTHR36204:SF1">
    <property type="entry name" value="N-ACETYLMANNOSAMINE-6-PHOSPHATE 2-EPIMERASE-RELATED"/>
    <property type="match status" value="1"/>
</dbReference>
<dbReference type="InterPro" id="IPR013785">
    <property type="entry name" value="Aldolase_TIM"/>
</dbReference>
<evidence type="ECO:0000256" key="7">
    <source>
        <dbReference type="HAMAP-Rule" id="MF_01235"/>
    </source>
</evidence>
<keyword evidence="9" id="KW-1185">Reference proteome</keyword>
<evidence type="ECO:0000256" key="3">
    <source>
        <dbReference type="ARBA" id="ARBA00005081"/>
    </source>
</evidence>
<comment type="similarity">
    <text evidence="4 7">Belongs to the NanE family.</text>
</comment>
<evidence type="ECO:0000256" key="6">
    <source>
        <dbReference type="ARBA" id="ARBA00023277"/>
    </source>
</evidence>
<keyword evidence="6 7" id="KW-0119">Carbohydrate metabolism</keyword>
<evidence type="ECO:0000313" key="8">
    <source>
        <dbReference type="EMBL" id="SEE74560.1"/>
    </source>
</evidence>
<dbReference type="EC" id="5.1.3.9" evidence="7"/>
<dbReference type="GO" id="GO:0005829">
    <property type="term" value="C:cytosol"/>
    <property type="evidence" value="ECO:0007669"/>
    <property type="project" value="TreeGrafter"/>
</dbReference>
<sequence length="226" mass="23369">MNLIKTMRGGLIVSCQAYPGEPMRDPRTMTQVALSVVAGGAVAVRVEGPDDVRAVSAQVPVPVVGLWKDGTDGVFITPTLRHALAVAEAGAHVVALDGTRRPRPDGRTLAETIAGLREATEALVMADCGSVADALAAQEAGADLLSTTLSGYSGERPMRDGPDLELVAAIAGEVSVPVVAEGRIRTPEQAAVALERGAFAVCVGTAITHPASITRWFRETLPSGPE</sequence>
<dbReference type="UniPathway" id="UPA00629">
    <property type="reaction ID" value="UER00682"/>
</dbReference>
<evidence type="ECO:0000256" key="5">
    <source>
        <dbReference type="ARBA" id="ARBA00023235"/>
    </source>
</evidence>
<dbReference type="SUPFAM" id="SSF51366">
    <property type="entry name" value="Ribulose-phoshate binding barrel"/>
    <property type="match status" value="1"/>
</dbReference>
<dbReference type="CDD" id="cd04729">
    <property type="entry name" value="NanE"/>
    <property type="match status" value="1"/>
</dbReference>
<name>A0A1H5LC51_9MICO</name>
<dbReference type="Gene3D" id="3.20.20.70">
    <property type="entry name" value="Aldolase class I"/>
    <property type="match status" value="1"/>
</dbReference>
<dbReference type="PANTHER" id="PTHR36204">
    <property type="entry name" value="N-ACETYLMANNOSAMINE-6-PHOSPHATE 2-EPIMERASE-RELATED"/>
    <property type="match status" value="1"/>
</dbReference>
<dbReference type="InterPro" id="IPR011060">
    <property type="entry name" value="RibuloseP-bd_barrel"/>
</dbReference>
<keyword evidence="5 7" id="KW-0413">Isomerase</keyword>
<gene>
    <name evidence="7" type="primary">nanE</name>
    <name evidence="8" type="ORF">SAMN04488554_2727</name>
</gene>
<accession>A0A1H5LC51</accession>
<dbReference type="InterPro" id="IPR007260">
    <property type="entry name" value="NanE"/>
</dbReference>
<dbReference type="STRING" id="648782.SAMN04488554_2727"/>
<dbReference type="GO" id="GO:0006053">
    <property type="term" value="P:N-acetylmannosamine catabolic process"/>
    <property type="evidence" value="ECO:0007669"/>
    <property type="project" value="TreeGrafter"/>
</dbReference>
<proteinExistence type="inferred from homology"/>
<evidence type="ECO:0000256" key="1">
    <source>
        <dbReference type="ARBA" id="ARBA00000056"/>
    </source>
</evidence>
<dbReference type="NCBIfam" id="NF002231">
    <property type="entry name" value="PRK01130.1"/>
    <property type="match status" value="1"/>
</dbReference>
<dbReference type="AlphaFoldDB" id="A0A1H5LC51"/>
<dbReference type="EMBL" id="FNTX01000002">
    <property type="protein sequence ID" value="SEE74560.1"/>
    <property type="molecule type" value="Genomic_DNA"/>
</dbReference>
<dbReference type="Proteomes" id="UP000199220">
    <property type="component" value="Unassembled WGS sequence"/>
</dbReference>
<dbReference type="GO" id="GO:0005975">
    <property type="term" value="P:carbohydrate metabolic process"/>
    <property type="evidence" value="ECO:0007669"/>
    <property type="project" value="UniProtKB-UniRule"/>
</dbReference>
<evidence type="ECO:0000256" key="2">
    <source>
        <dbReference type="ARBA" id="ARBA00002147"/>
    </source>
</evidence>
<dbReference type="GO" id="GO:0047465">
    <property type="term" value="F:N-acylglucosamine-6-phosphate 2-epimerase activity"/>
    <property type="evidence" value="ECO:0007669"/>
    <property type="project" value="UniProtKB-EC"/>
</dbReference>
<comment type="pathway">
    <text evidence="3 7">Amino-sugar metabolism; N-acetylneuraminate degradation; D-fructose 6-phosphate from N-acetylneuraminate: step 3/5.</text>
</comment>
<evidence type="ECO:0000313" key="9">
    <source>
        <dbReference type="Proteomes" id="UP000199220"/>
    </source>
</evidence>
<dbReference type="HAMAP" id="MF_01235">
    <property type="entry name" value="ManNAc6P_epimer"/>
    <property type="match status" value="1"/>
</dbReference>
<comment type="catalytic activity">
    <reaction evidence="1 7">
        <text>an N-acyl-D-glucosamine 6-phosphate = an N-acyl-D-mannosamine 6-phosphate</text>
        <dbReference type="Rhea" id="RHEA:23932"/>
        <dbReference type="ChEBI" id="CHEBI:57599"/>
        <dbReference type="ChEBI" id="CHEBI:57666"/>
        <dbReference type="EC" id="5.1.3.9"/>
    </reaction>
</comment>
<dbReference type="GO" id="GO:0019262">
    <property type="term" value="P:N-acetylneuraminate catabolic process"/>
    <property type="evidence" value="ECO:0007669"/>
    <property type="project" value="UniProtKB-UniRule"/>
</dbReference>
<organism evidence="8 9">
    <name type="scientific">Ruania alba</name>
    <dbReference type="NCBI Taxonomy" id="648782"/>
    <lineage>
        <taxon>Bacteria</taxon>
        <taxon>Bacillati</taxon>
        <taxon>Actinomycetota</taxon>
        <taxon>Actinomycetes</taxon>
        <taxon>Micrococcales</taxon>
        <taxon>Ruaniaceae</taxon>
        <taxon>Ruania</taxon>
    </lineage>
</organism>
<reference evidence="9" key="1">
    <citation type="submission" date="2016-10" db="EMBL/GenBank/DDBJ databases">
        <authorList>
            <person name="Varghese N."/>
            <person name="Submissions S."/>
        </authorList>
    </citation>
    <scope>NUCLEOTIDE SEQUENCE [LARGE SCALE GENOMIC DNA]</scope>
    <source>
        <strain evidence="9">DSM 21368</strain>
    </source>
</reference>
<dbReference type="Pfam" id="PF04131">
    <property type="entry name" value="NanE"/>
    <property type="match status" value="1"/>
</dbReference>
<evidence type="ECO:0000256" key="4">
    <source>
        <dbReference type="ARBA" id="ARBA00007439"/>
    </source>
</evidence>
<protein>
    <recommendedName>
        <fullName evidence="7">Putative N-acetylmannosamine-6-phosphate 2-epimerase</fullName>
        <ecNumber evidence="7">5.1.3.9</ecNumber>
    </recommendedName>
    <alternativeName>
        <fullName evidence="7">ManNAc-6-P epimerase</fullName>
    </alternativeName>
</protein>